<dbReference type="AlphaFoldDB" id="A0A239HRR7"/>
<protein>
    <submittedName>
        <fullName evidence="2">Lantibiotic biosynthesis dehydratase C-term</fullName>
    </submittedName>
</protein>
<reference evidence="3" key="1">
    <citation type="submission" date="2017-06" db="EMBL/GenBank/DDBJ databases">
        <authorList>
            <person name="Varghese N."/>
            <person name="Submissions S."/>
        </authorList>
    </citation>
    <scope>NUCLEOTIDE SEQUENCE [LARGE SCALE GENOMIC DNA]</scope>
    <source>
        <strain evidence="3">DSM 44485</strain>
    </source>
</reference>
<dbReference type="Proteomes" id="UP000198420">
    <property type="component" value="Unassembled WGS sequence"/>
</dbReference>
<dbReference type="OrthoDB" id="70280at2"/>
<accession>A0A239HRR7</accession>
<dbReference type="RefSeq" id="WP_089317077.1">
    <property type="nucleotide sequence ID" value="NZ_FZNP01000034.1"/>
</dbReference>
<sequence>MPDCWHSAHVHYHEPDKDGLLLDAVRPLLDRLGTAVRGAHVLRHWRQGPHLRINLRADPPTWESRVRPAIEEVVGGYLSDHPSTARLDIARVLAQHRLLAEQEREQGPLTPWPDDNTIVYRPYASREHVLGEEGAALLADFYTATTGPLMDMLDHVRYGHDDKELLATSLMLAVAHTVLGPITRSFVSYRSHAEGFIATCSAPAAVRAAFDRRYEERRDELTARLRAVISTLDPRGEIRAEGAALEPVPFAREWAALTERFAGRARPLIGRGLLITAGAPERLKALPVLSDFHQTMLSTHAYHERYLSTPEFLTYRLLLNYTYLHLTRLGMSPPERMRTCHLAANAVEDVYGVSASGMIEQFTAAHRTANAHA</sequence>
<evidence type="ECO:0000259" key="1">
    <source>
        <dbReference type="Pfam" id="PF14028"/>
    </source>
</evidence>
<gene>
    <name evidence="2" type="ORF">SAMN06265355_13410</name>
</gene>
<keyword evidence="3" id="KW-1185">Reference proteome</keyword>
<organism evidence="2 3">
    <name type="scientific">Actinomadura mexicana</name>
    <dbReference type="NCBI Taxonomy" id="134959"/>
    <lineage>
        <taxon>Bacteria</taxon>
        <taxon>Bacillati</taxon>
        <taxon>Actinomycetota</taxon>
        <taxon>Actinomycetes</taxon>
        <taxon>Streptosporangiales</taxon>
        <taxon>Thermomonosporaceae</taxon>
        <taxon>Actinomadura</taxon>
    </lineage>
</organism>
<dbReference type="NCBIfam" id="NF045556">
    <property type="entry name" value="TbtD_PbtD_pyrid"/>
    <property type="match status" value="1"/>
</dbReference>
<evidence type="ECO:0000313" key="2">
    <source>
        <dbReference type="EMBL" id="SNS83875.1"/>
    </source>
</evidence>
<dbReference type="InterPro" id="IPR023809">
    <property type="entry name" value="Thiopep_bacteriocin_synth_dom"/>
</dbReference>
<dbReference type="InterPro" id="IPR054643">
    <property type="entry name" value="TbtD_PbtD_pyrid"/>
</dbReference>
<dbReference type="Pfam" id="PF14028">
    <property type="entry name" value="Lant_dehydr_C"/>
    <property type="match status" value="1"/>
</dbReference>
<dbReference type="EMBL" id="FZNP01000034">
    <property type="protein sequence ID" value="SNS83875.1"/>
    <property type="molecule type" value="Genomic_DNA"/>
</dbReference>
<proteinExistence type="predicted"/>
<evidence type="ECO:0000313" key="3">
    <source>
        <dbReference type="Proteomes" id="UP000198420"/>
    </source>
</evidence>
<feature type="domain" description="Thiopeptide-type bacteriocin biosynthesis" evidence="1">
    <location>
        <begin position="5"/>
        <end position="347"/>
    </location>
</feature>
<name>A0A239HRR7_9ACTN</name>